<protein>
    <recommendedName>
        <fullName evidence="4">Tetratricopeptide repeat-containing protein</fullName>
    </recommendedName>
</protein>
<feature type="compositionally biased region" description="Basic and acidic residues" evidence="1">
    <location>
        <begin position="918"/>
        <end position="934"/>
    </location>
</feature>
<proteinExistence type="predicted"/>
<keyword evidence="3" id="KW-1185">Reference proteome</keyword>
<feature type="region of interest" description="Disordered" evidence="1">
    <location>
        <begin position="825"/>
        <end position="946"/>
    </location>
</feature>
<gene>
    <name evidence="2" type="ORF">G7070_07330</name>
</gene>
<sequence length="946" mass="101298">MDDKERLTALIEDADRLPYEEQVPLLLSALELADASGDEAAQVAVRMGLAQAQTFGDGERLPETLGWLLDRLDAGRITDEADVDAVLWMNKWLVGALLDVPDTDLSRAREAVAEMRARYGRHRRALQPVLKSEYILDAHVLGEAEASDAYAAWVGAERTDLSDCEACEPTTMARHLSALGRHAEAVAAAERVLAGELGCAEEPEDAISVLLPSLVAVGRGEEAAELHALSWRAVRDRSAATSIAGRLIGFCARTHNLGRGVELLRARWRDLTDPASPEAEMEFCAHASALCRALVAAGHADLPLVPGERARDAADRLQARARELARQFDRRNGTGAIGDVVEAILAAPDLGPVDLGAVGRHPLSEIPVPERSSMPGSPDLRALDLTDIGALAAAIEAADHFGGEAEVLRITAAWEVIRAERLAALATSEDSWQLTAAALLEVRGYVALRAQDPADERLVHARDLYRRAGLTGEALLVEERMASAAGDRDRIRAIVGQIDRIGTLEEVMRAQLMALRGADDSDEASRLADALTSMAPAARESWRIRALIAAASAERVEEDPLLALATVEQALGLLQPDELPDERGGLLLARGVLLDELERPAEASASVVEAGRLAWDAGCPTLWAQALTYRAQAATAGDDLAAAEALLAEASAAAAEARQRQPAGQLILNQAAVLSALGRPVQAAEIAERALGLLDDPVDRASAAGQAGEYDADIGDLRRAREFAALAVREHAALGPSGSAFAALGELGHLQWRQDDDADALATFEAALGQARLMDDPHAETFAHWWCSKPLTTLGRFDEALAALDAADVALNRFEADALIEPGLRGRWRRGTSPSSGARSGPPAPARSARPSGTRTPWRRSVTPRTGPRTPTTRRCASSPRCCAPTSPPRRGRAELPTRGRSWQAGRAGRRPPIAQADRADRRPRDGERPRESRCPPGRCPPRRTR</sequence>
<evidence type="ECO:0000256" key="1">
    <source>
        <dbReference type="SAM" id="MobiDB-lite"/>
    </source>
</evidence>
<dbReference type="KEGG" id="prv:G7070_07330"/>
<reference evidence="2 3" key="1">
    <citation type="submission" date="2020-03" db="EMBL/GenBank/DDBJ databases">
        <title>Propioniciclava sp. nov., isolated from Hydrophilus acuminatus.</title>
        <authorList>
            <person name="Hyun D.-W."/>
            <person name="Bae J.-W."/>
        </authorList>
    </citation>
    <scope>NUCLEOTIDE SEQUENCE [LARGE SCALE GENOMIC DNA]</scope>
    <source>
        <strain evidence="2 3">HDW11</strain>
    </source>
</reference>
<evidence type="ECO:0000313" key="3">
    <source>
        <dbReference type="Proteomes" id="UP000501058"/>
    </source>
</evidence>
<feature type="compositionally biased region" description="Low complexity" evidence="1">
    <location>
        <begin position="831"/>
        <end position="875"/>
    </location>
</feature>
<dbReference type="InterPro" id="IPR011990">
    <property type="entry name" value="TPR-like_helical_dom_sf"/>
</dbReference>
<evidence type="ECO:0000313" key="2">
    <source>
        <dbReference type="EMBL" id="QIK72117.1"/>
    </source>
</evidence>
<evidence type="ECO:0008006" key="4">
    <source>
        <dbReference type="Google" id="ProtNLM"/>
    </source>
</evidence>
<dbReference type="AlphaFoldDB" id="A0A6G7Y670"/>
<dbReference type="EMBL" id="CP049865">
    <property type="protein sequence ID" value="QIK72117.1"/>
    <property type="molecule type" value="Genomic_DNA"/>
</dbReference>
<name>A0A6G7Y670_9ACTN</name>
<accession>A0A6G7Y670</accession>
<organism evidence="2 3">
    <name type="scientific">Propioniciclava coleopterorum</name>
    <dbReference type="NCBI Taxonomy" id="2714937"/>
    <lineage>
        <taxon>Bacteria</taxon>
        <taxon>Bacillati</taxon>
        <taxon>Actinomycetota</taxon>
        <taxon>Actinomycetes</taxon>
        <taxon>Propionibacteriales</taxon>
        <taxon>Propionibacteriaceae</taxon>
        <taxon>Propioniciclava</taxon>
    </lineage>
</organism>
<dbReference type="SUPFAM" id="SSF48452">
    <property type="entry name" value="TPR-like"/>
    <property type="match status" value="1"/>
</dbReference>
<dbReference type="Gene3D" id="1.25.40.10">
    <property type="entry name" value="Tetratricopeptide repeat domain"/>
    <property type="match status" value="1"/>
</dbReference>
<dbReference type="Proteomes" id="UP000501058">
    <property type="component" value="Chromosome"/>
</dbReference>
<dbReference type="RefSeq" id="WP_166233164.1">
    <property type="nucleotide sequence ID" value="NZ_CP049865.1"/>
</dbReference>